<dbReference type="AlphaFoldDB" id="G7YED9"/>
<protein>
    <submittedName>
        <fullName evidence="1">Uncharacterized protein</fullName>
    </submittedName>
</protein>
<dbReference type="EMBL" id="DF143137">
    <property type="protein sequence ID" value="GAA51317.1"/>
    <property type="molecule type" value="Genomic_DNA"/>
</dbReference>
<reference key="2">
    <citation type="submission" date="2011-10" db="EMBL/GenBank/DDBJ databases">
        <title>The genome and transcriptome sequence of Clonorchis sinensis provide insights into the carcinogenic liver fluke.</title>
        <authorList>
            <person name="Wang X."/>
            <person name="Huang Y."/>
            <person name="Chen W."/>
            <person name="Liu H."/>
            <person name="Guo L."/>
            <person name="Chen Y."/>
            <person name="Luo F."/>
            <person name="Zhou W."/>
            <person name="Sun J."/>
            <person name="Mao Q."/>
            <person name="Liang P."/>
            <person name="Zhou C."/>
            <person name="Tian Y."/>
            <person name="Men J."/>
            <person name="Lv X."/>
            <person name="Huang L."/>
            <person name="Zhou J."/>
            <person name="Hu Y."/>
            <person name="Li R."/>
            <person name="Zhang F."/>
            <person name="Lei H."/>
            <person name="Li X."/>
            <person name="Hu X."/>
            <person name="Liang C."/>
            <person name="Xu J."/>
            <person name="Wu Z."/>
            <person name="Yu X."/>
        </authorList>
    </citation>
    <scope>NUCLEOTIDE SEQUENCE</scope>
    <source>
        <strain>Henan</strain>
    </source>
</reference>
<gene>
    <name evidence="1" type="ORF">CLF_105903</name>
</gene>
<accession>G7YED9</accession>
<sequence>MRDNRGCRRVLSDATPRLKLSVIQRIFDTSELLARHPFRTRKIEMLVVRIPDLQPHLRLMHAPLIPRLKFLRENFMILGVKQLVNELNDPNWTFGTNASKREEDENIFEKQHLYGSFWQLPIYPCTIWIDSKTRMSVTLDVIVYFTRFCCYNPLWRFKLRASNLPHVFWCNA</sequence>
<reference evidence="1" key="1">
    <citation type="journal article" date="2011" name="Genome Biol.">
        <title>The draft genome of the carcinogenic human liver fluke Clonorchis sinensis.</title>
        <authorList>
            <person name="Wang X."/>
            <person name="Chen W."/>
            <person name="Huang Y."/>
            <person name="Sun J."/>
            <person name="Men J."/>
            <person name="Liu H."/>
            <person name="Luo F."/>
            <person name="Guo L."/>
            <person name="Lv X."/>
            <person name="Deng C."/>
            <person name="Zhou C."/>
            <person name="Fan Y."/>
            <person name="Li X."/>
            <person name="Huang L."/>
            <person name="Hu Y."/>
            <person name="Liang C."/>
            <person name="Hu X."/>
            <person name="Xu J."/>
            <person name="Yu X."/>
        </authorList>
    </citation>
    <scope>NUCLEOTIDE SEQUENCE [LARGE SCALE GENOMIC DNA]</scope>
    <source>
        <strain evidence="1">Henan</strain>
    </source>
</reference>
<evidence type="ECO:0000313" key="2">
    <source>
        <dbReference type="Proteomes" id="UP000008909"/>
    </source>
</evidence>
<proteinExistence type="predicted"/>
<name>G7YED9_CLOSI</name>
<keyword evidence="2" id="KW-1185">Reference proteome</keyword>
<evidence type="ECO:0000313" key="1">
    <source>
        <dbReference type="EMBL" id="GAA51317.1"/>
    </source>
</evidence>
<dbReference type="Proteomes" id="UP000008909">
    <property type="component" value="Unassembled WGS sequence"/>
</dbReference>
<organism evidence="1 2">
    <name type="scientific">Clonorchis sinensis</name>
    <name type="common">Chinese liver fluke</name>
    <dbReference type="NCBI Taxonomy" id="79923"/>
    <lineage>
        <taxon>Eukaryota</taxon>
        <taxon>Metazoa</taxon>
        <taxon>Spiralia</taxon>
        <taxon>Lophotrochozoa</taxon>
        <taxon>Platyhelminthes</taxon>
        <taxon>Trematoda</taxon>
        <taxon>Digenea</taxon>
        <taxon>Opisthorchiida</taxon>
        <taxon>Opisthorchiata</taxon>
        <taxon>Opisthorchiidae</taxon>
        <taxon>Clonorchis</taxon>
    </lineage>
</organism>